<organism evidence="1">
    <name type="scientific">Xenorhabdus bovienii str. kraussei Becker Underwood</name>
    <dbReference type="NCBI Taxonomy" id="1398204"/>
    <lineage>
        <taxon>Bacteria</taxon>
        <taxon>Pseudomonadati</taxon>
        <taxon>Pseudomonadota</taxon>
        <taxon>Gammaproteobacteria</taxon>
        <taxon>Enterobacterales</taxon>
        <taxon>Morganellaceae</taxon>
        <taxon>Xenorhabdus</taxon>
    </lineage>
</organism>
<sequence length="78" mass="8738">MSYEFEKVKVDEINPEDMAYAVPALFTILAGMVTNKEPEKLDQLYKLFDKVLENNGDGTSREAIALVGQITRLGLSEE</sequence>
<dbReference type="EMBL" id="CBSZ010000396">
    <property type="protein sequence ID" value="CDH26361.1"/>
    <property type="molecule type" value="Genomic_DNA"/>
</dbReference>
<evidence type="ECO:0000313" key="1">
    <source>
        <dbReference type="EMBL" id="CDH26361.1"/>
    </source>
</evidence>
<accession>A0A077Q031</accession>
<reference evidence="1" key="1">
    <citation type="submission" date="2013-07" db="EMBL/GenBank/DDBJ databases">
        <title>Sub-species coevolution in mutualistic symbiosis.</title>
        <authorList>
            <person name="Murfin K."/>
            <person name="Klassen J."/>
            <person name="Lee M."/>
            <person name="Forst S."/>
            <person name="Stock P."/>
            <person name="Goodrich-Blair H."/>
        </authorList>
    </citation>
    <scope>NUCLEOTIDE SEQUENCE [LARGE SCALE GENOMIC DNA]</scope>
    <source>
        <strain evidence="1">Kraussei Becker Underwood</strain>
    </source>
</reference>
<protein>
    <submittedName>
        <fullName evidence="1">Uncharacterized protein</fullName>
    </submittedName>
</protein>
<gene>
    <name evidence="1" type="ORF">XBKB1_600002</name>
</gene>
<dbReference type="RefSeq" id="WP_038193470.1">
    <property type="nucleotide sequence ID" value="NZ_CAWLXS010000059.1"/>
</dbReference>
<comment type="caution">
    <text evidence="1">The sequence shown here is derived from an EMBL/GenBank/DDBJ whole genome shotgun (WGS) entry which is preliminary data.</text>
</comment>
<dbReference type="AlphaFoldDB" id="A0A077Q031"/>
<dbReference type="Proteomes" id="UP000028493">
    <property type="component" value="Unassembled WGS sequence"/>
</dbReference>
<name>A0A077Q031_XENBV</name>
<dbReference type="HOGENOM" id="CLU_195154_0_0_6"/>
<proteinExistence type="predicted"/>